<feature type="non-terminal residue" evidence="2">
    <location>
        <position position="1"/>
    </location>
</feature>
<dbReference type="Gene3D" id="3.30.559.30">
    <property type="entry name" value="Nonribosomal peptide synthetase, condensation domain"/>
    <property type="match status" value="1"/>
</dbReference>
<dbReference type="GO" id="GO:0043041">
    <property type="term" value="P:amino acid activation for nonribosomal peptide biosynthetic process"/>
    <property type="evidence" value="ECO:0007669"/>
    <property type="project" value="TreeGrafter"/>
</dbReference>
<organism evidence="2 3">
    <name type="scientific">Streptomyces parvus</name>
    <dbReference type="NCBI Taxonomy" id="66428"/>
    <lineage>
        <taxon>Bacteria</taxon>
        <taxon>Bacillati</taxon>
        <taxon>Actinomycetota</taxon>
        <taxon>Actinomycetes</taxon>
        <taxon>Kitasatosporales</taxon>
        <taxon>Streptomycetaceae</taxon>
        <taxon>Streptomyces</taxon>
    </lineage>
</organism>
<name>A0A7K3S4B5_9ACTN</name>
<dbReference type="AlphaFoldDB" id="A0A7K3S4B5"/>
<feature type="non-terminal residue" evidence="2">
    <location>
        <position position="210"/>
    </location>
</feature>
<dbReference type="Proteomes" id="UP000469670">
    <property type="component" value="Unassembled WGS sequence"/>
</dbReference>
<dbReference type="GO" id="GO:0044550">
    <property type="term" value="P:secondary metabolite biosynthetic process"/>
    <property type="evidence" value="ECO:0007669"/>
    <property type="project" value="TreeGrafter"/>
</dbReference>
<evidence type="ECO:0000259" key="1">
    <source>
        <dbReference type="Pfam" id="PF00501"/>
    </source>
</evidence>
<feature type="domain" description="AMP-dependent synthetase/ligase" evidence="1">
    <location>
        <begin position="58"/>
        <end position="210"/>
    </location>
</feature>
<evidence type="ECO:0000313" key="2">
    <source>
        <dbReference type="EMBL" id="NEC22288.1"/>
    </source>
</evidence>
<comment type="caution">
    <text evidence="2">The sequence shown here is derived from an EMBL/GenBank/DDBJ whole genome shotgun (WGS) entry which is preliminary data.</text>
</comment>
<evidence type="ECO:0000313" key="3">
    <source>
        <dbReference type="Proteomes" id="UP000469670"/>
    </source>
</evidence>
<gene>
    <name evidence="2" type="ORF">G3I50_29210</name>
</gene>
<sequence>DATRVAARLRRAVEEFTADPHRPLPRTDLLTTEERERVLHTFNADTADVEPATLPVLFERQAAAHPDRPAVDDAGRVLTYAELNTRANRLAHALIAAGTGPEDVVGVALRRGADVYVAQLAVGKAGGVFAPLDPDQPADRLTGLVADSGATVVLAHSATDHTAWSGDATVLTTDRLPDGLPDHNPTDADRRAPLRLHNGAYLIYTSGSTG</sequence>
<protein>
    <submittedName>
        <fullName evidence="2">AMP-binding protein</fullName>
    </submittedName>
</protein>
<dbReference type="EMBL" id="JAAGMP010001286">
    <property type="protein sequence ID" value="NEC22288.1"/>
    <property type="molecule type" value="Genomic_DNA"/>
</dbReference>
<proteinExistence type="predicted"/>
<dbReference type="RefSeq" id="WP_164206715.1">
    <property type="nucleotide sequence ID" value="NZ_JAAGMP010001286.1"/>
</dbReference>
<dbReference type="Pfam" id="PF00501">
    <property type="entry name" value="AMP-binding"/>
    <property type="match status" value="1"/>
</dbReference>
<accession>A0A7K3S4B5</accession>
<dbReference type="Gene3D" id="3.40.50.980">
    <property type="match status" value="2"/>
</dbReference>
<dbReference type="InterPro" id="IPR000873">
    <property type="entry name" value="AMP-dep_synth/lig_dom"/>
</dbReference>
<dbReference type="SUPFAM" id="SSF56801">
    <property type="entry name" value="Acetyl-CoA synthetase-like"/>
    <property type="match status" value="1"/>
</dbReference>
<dbReference type="GO" id="GO:0005737">
    <property type="term" value="C:cytoplasm"/>
    <property type="evidence" value="ECO:0007669"/>
    <property type="project" value="TreeGrafter"/>
</dbReference>
<dbReference type="GO" id="GO:0031177">
    <property type="term" value="F:phosphopantetheine binding"/>
    <property type="evidence" value="ECO:0007669"/>
    <property type="project" value="TreeGrafter"/>
</dbReference>
<dbReference type="PANTHER" id="PTHR45527">
    <property type="entry name" value="NONRIBOSOMAL PEPTIDE SYNTHETASE"/>
    <property type="match status" value="1"/>
</dbReference>
<dbReference type="PANTHER" id="PTHR45527:SF1">
    <property type="entry name" value="FATTY ACID SYNTHASE"/>
    <property type="match status" value="1"/>
</dbReference>
<reference evidence="2 3" key="1">
    <citation type="submission" date="2020-01" db="EMBL/GenBank/DDBJ databases">
        <title>Insect and environment-associated Actinomycetes.</title>
        <authorList>
            <person name="Currrie C."/>
            <person name="Chevrette M."/>
            <person name="Carlson C."/>
            <person name="Stubbendieck R."/>
            <person name="Wendt-Pienkowski E."/>
        </authorList>
    </citation>
    <scope>NUCLEOTIDE SEQUENCE [LARGE SCALE GENOMIC DNA]</scope>
    <source>
        <strain evidence="2 3">SID7590</strain>
    </source>
</reference>